<reference evidence="2" key="1">
    <citation type="submission" date="2018-12" db="EMBL/GenBank/DDBJ databases">
        <authorList>
            <person name="Syme R.A."/>
            <person name="Farfan-Caceres L."/>
            <person name="Lichtenzveig J."/>
        </authorList>
    </citation>
    <scope>NUCLEOTIDE SEQUENCE</scope>
    <source>
        <strain evidence="2">Al4</strain>
    </source>
</reference>
<feature type="region of interest" description="Disordered" evidence="1">
    <location>
        <begin position="339"/>
        <end position="427"/>
    </location>
</feature>
<organism evidence="2 3">
    <name type="scientific">Ascochyta lentis</name>
    <dbReference type="NCBI Taxonomy" id="205686"/>
    <lineage>
        <taxon>Eukaryota</taxon>
        <taxon>Fungi</taxon>
        <taxon>Dikarya</taxon>
        <taxon>Ascomycota</taxon>
        <taxon>Pezizomycotina</taxon>
        <taxon>Dothideomycetes</taxon>
        <taxon>Pleosporomycetidae</taxon>
        <taxon>Pleosporales</taxon>
        <taxon>Pleosporineae</taxon>
        <taxon>Didymellaceae</taxon>
        <taxon>Ascochyta</taxon>
    </lineage>
</organism>
<gene>
    <name evidence="2" type="ORF">EKO04_003187</name>
</gene>
<evidence type="ECO:0000256" key="1">
    <source>
        <dbReference type="SAM" id="MobiDB-lite"/>
    </source>
</evidence>
<feature type="region of interest" description="Disordered" evidence="1">
    <location>
        <begin position="598"/>
        <end position="618"/>
    </location>
</feature>
<dbReference type="AlphaFoldDB" id="A0A8H7J889"/>
<feature type="region of interest" description="Disordered" evidence="1">
    <location>
        <begin position="287"/>
        <end position="311"/>
    </location>
</feature>
<accession>A0A8H7J889</accession>
<reference evidence="2" key="2">
    <citation type="submission" date="2020-09" db="EMBL/GenBank/DDBJ databases">
        <title>Reference genome assembly for Australian Ascochyta lentis isolate Al4.</title>
        <authorList>
            <person name="Lee R.C."/>
            <person name="Farfan-Caceres L.M."/>
            <person name="Debler J.W."/>
            <person name="Williams A.H."/>
            <person name="Henares B.M."/>
        </authorList>
    </citation>
    <scope>NUCLEOTIDE SEQUENCE</scope>
    <source>
        <strain evidence="2">Al4</strain>
    </source>
</reference>
<feature type="region of interest" description="Disordered" evidence="1">
    <location>
        <begin position="93"/>
        <end position="179"/>
    </location>
</feature>
<evidence type="ECO:0000313" key="3">
    <source>
        <dbReference type="Proteomes" id="UP000651452"/>
    </source>
</evidence>
<comment type="caution">
    <text evidence="2">The sequence shown here is derived from an EMBL/GenBank/DDBJ whole genome shotgun (WGS) entry which is preliminary data.</text>
</comment>
<feature type="compositionally biased region" description="Low complexity" evidence="1">
    <location>
        <begin position="119"/>
        <end position="132"/>
    </location>
</feature>
<feature type="compositionally biased region" description="Low complexity" evidence="1">
    <location>
        <begin position="163"/>
        <end position="176"/>
    </location>
</feature>
<evidence type="ECO:0000313" key="2">
    <source>
        <dbReference type="EMBL" id="KAF9698866.1"/>
    </source>
</evidence>
<dbReference type="Proteomes" id="UP000651452">
    <property type="component" value="Unassembled WGS sequence"/>
</dbReference>
<dbReference type="OrthoDB" id="5373017at2759"/>
<sequence length="618" mass="67112">MATNAPYYQMRAGQLSTNANNPNVAAQDCTSQDREHVHTSPTAIEHPIVNHQLPPCIERASRQVEADGHQNTFEDNHNLVELLEAATTAADQASLAMAPSETASVVPVPQSKSKRKRSSTPPTDAPTPSHATFEARTSSTAKNHRTDPLSDSPNIQATDKDTSIGSPTSHTSPSPSRQALLTDARAAGVHSAAALFRRTSSLTTRKYTRPPMSKLFMSLNITPENFIALQALAKTYMLSPAHPERQSCVGNRGKGDTDLVKLRLFNCVRDFLADGGVGERFFGEHVEKPGERESSEAAAALGEEGGKGEKLVWPKDGNKIISLVTPLMRRMVTNERQRLYAIDTRKGGRKSEKEDNVEAGNHSNSPGASAHEVEQHLHTALDPTLERPNALQRSSSPTLSPAMASVYPPNTTAPPPSDPQILSSPASTLATLPNNSAEPHLTHINIFLTYTPSNTKQSIKLDEKRISTTRPAHLTFYNYNAFVEQVNSMASQAEMRHPSLHVPGSTCMTTEIGDSENLRGLAAAANALQPDKDDQQPRLPTPTHPHFTVKTIGPLGWQVVDNAETWYHVLTERAFATWADGVCNFIVELGGTAQVQSPAGKERRVSEQMDGDVQMEGV</sequence>
<protein>
    <submittedName>
        <fullName evidence="2">Uncharacterized protein</fullName>
    </submittedName>
</protein>
<proteinExistence type="predicted"/>
<keyword evidence="3" id="KW-1185">Reference proteome</keyword>
<name>A0A8H7J889_9PLEO</name>
<dbReference type="EMBL" id="RZGK01000005">
    <property type="protein sequence ID" value="KAF9698866.1"/>
    <property type="molecule type" value="Genomic_DNA"/>
</dbReference>
<feature type="compositionally biased region" description="Basic and acidic residues" evidence="1">
    <location>
        <begin position="339"/>
        <end position="356"/>
    </location>
</feature>